<keyword evidence="2" id="KW-1185">Reference proteome</keyword>
<accession>A0A8J4A1W6</accession>
<dbReference type="EMBL" id="BOPH01000090">
    <property type="protein sequence ID" value="GIJ71795.1"/>
    <property type="molecule type" value="Genomic_DNA"/>
</dbReference>
<name>A0A8J4A1W6_9ACTN</name>
<organism evidence="1 2">
    <name type="scientific">Virgisporangium ochraceum</name>
    <dbReference type="NCBI Taxonomy" id="65505"/>
    <lineage>
        <taxon>Bacteria</taxon>
        <taxon>Bacillati</taxon>
        <taxon>Actinomycetota</taxon>
        <taxon>Actinomycetes</taxon>
        <taxon>Micromonosporales</taxon>
        <taxon>Micromonosporaceae</taxon>
        <taxon>Virgisporangium</taxon>
    </lineage>
</organism>
<sequence length="111" mass="12298">MTEPLEHVLVEVATGLWRLQRRLDPETPETRAAARQVRRILDVLGDADIRIDDHHGVAFDPGLAIDVVAYQPTEGVDHEQVIDTERPSIFRGTATLQRGRVIVGVPVKGTT</sequence>
<evidence type="ECO:0000313" key="2">
    <source>
        <dbReference type="Proteomes" id="UP000635606"/>
    </source>
</evidence>
<reference evidence="1" key="1">
    <citation type="submission" date="2021-01" db="EMBL/GenBank/DDBJ databases">
        <title>Whole genome shotgun sequence of Virgisporangium ochraceum NBRC 16418.</title>
        <authorList>
            <person name="Komaki H."/>
            <person name="Tamura T."/>
        </authorList>
    </citation>
    <scope>NUCLEOTIDE SEQUENCE</scope>
    <source>
        <strain evidence="1">NBRC 16418</strain>
    </source>
</reference>
<protein>
    <submittedName>
        <fullName evidence="1">Uncharacterized protein</fullName>
    </submittedName>
</protein>
<dbReference type="RefSeq" id="WP_203931657.1">
    <property type="nucleotide sequence ID" value="NZ_BOPH01000090.1"/>
</dbReference>
<dbReference type="Proteomes" id="UP000635606">
    <property type="component" value="Unassembled WGS sequence"/>
</dbReference>
<gene>
    <name evidence="1" type="ORF">Voc01_067120</name>
</gene>
<comment type="caution">
    <text evidence="1">The sequence shown here is derived from an EMBL/GenBank/DDBJ whole genome shotgun (WGS) entry which is preliminary data.</text>
</comment>
<proteinExistence type="predicted"/>
<evidence type="ECO:0000313" key="1">
    <source>
        <dbReference type="EMBL" id="GIJ71795.1"/>
    </source>
</evidence>
<dbReference type="AlphaFoldDB" id="A0A8J4A1W6"/>